<feature type="region of interest" description="Disordered" evidence="1">
    <location>
        <begin position="1"/>
        <end position="37"/>
    </location>
</feature>
<gene>
    <name evidence="3" type="ORF">CVT26_008573</name>
</gene>
<evidence type="ECO:0000256" key="1">
    <source>
        <dbReference type="SAM" id="MobiDB-lite"/>
    </source>
</evidence>
<dbReference type="Proteomes" id="UP000284706">
    <property type="component" value="Unassembled WGS sequence"/>
</dbReference>
<dbReference type="STRING" id="231916.A0A409XXR0"/>
<feature type="domain" description="DUF6589" evidence="2">
    <location>
        <begin position="376"/>
        <end position="583"/>
    </location>
</feature>
<dbReference type="InterPro" id="IPR046496">
    <property type="entry name" value="DUF6589"/>
</dbReference>
<dbReference type="AlphaFoldDB" id="A0A409XXR0"/>
<dbReference type="OrthoDB" id="3266963at2759"/>
<accession>A0A409XXR0</accession>
<dbReference type="Pfam" id="PF20231">
    <property type="entry name" value="DUF6589"/>
    <property type="match status" value="1"/>
</dbReference>
<dbReference type="InParanoid" id="A0A409XXR0"/>
<protein>
    <recommendedName>
        <fullName evidence="2">DUF6589 domain-containing protein</fullName>
    </recommendedName>
</protein>
<proteinExistence type="predicted"/>
<name>A0A409XXR0_9AGAR</name>
<feature type="compositionally biased region" description="Polar residues" evidence="1">
    <location>
        <begin position="14"/>
        <end position="30"/>
    </location>
</feature>
<keyword evidence="4" id="KW-1185">Reference proteome</keyword>
<reference evidence="3 4" key="1">
    <citation type="journal article" date="2018" name="Evol. Lett.">
        <title>Horizontal gene cluster transfer increased hallucinogenic mushroom diversity.</title>
        <authorList>
            <person name="Reynolds H.T."/>
            <person name="Vijayakumar V."/>
            <person name="Gluck-Thaler E."/>
            <person name="Korotkin H.B."/>
            <person name="Matheny P.B."/>
            <person name="Slot J.C."/>
        </authorList>
    </citation>
    <scope>NUCLEOTIDE SEQUENCE [LARGE SCALE GENOMIC DNA]</scope>
    <source>
        <strain evidence="3 4">SRW20</strain>
    </source>
</reference>
<evidence type="ECO:0000313" key="4">
    <source>
        <dbReference type="Proteomes" id="UP000284706"/>
    </source>
</evidence>
<evidence type="ECO:0000313" key="3">
    <source>
        <dbReference type="EMBL" id="PPQ95548.1"/>
    </source>
</evidence>
<evidence type="ECO:0000259" key="2">
    <source>
        <dbReference type="Pfam" id="PF20231"/>
    </source>
</evidence>
<sequence length="584" mass="65163">MAPKTPARPPKALQPTTTPGLPSATPSSSRKPARQDPEKLETILAAIADVDWTVPVFLEKFFSLEDQPSKQQRQITAMLNGTTKPYLGTVLEVIFQKAKATKFRADDESIDAGTNMLAPRQQEIRNIRHAYPAMVTWAARLTGDLVNEEAKDMIAKETGLHCRAGTKKLGGGEDDDGSQGKETDTLVSWETLASFSLKSLEAVAVKNAPILWSILNSYTNEGYQDQHVCAYDYGCQFLTVVKVVLNAVLALTFGRSNRASLYALGRAVWMFAAKAPHTLYRVESRLGMSVAYTTVYRALATMSQQKRRILRNAVASGKNFIVVSDNIQVYARERERRIGKENRMITGLAGTAILMEDYDPAAFDLQDLMQRQKEQGRKNLTTKVILDDINTTHLDNVATVQFLQALFAFVPQCSAYKDELKEFMKSHLAIKPIQPTRRSTIIPLATNSADEMTIQGIKEGILDFASTQMGINRDTLGNRASIWSGDGKTFNMLHLLKKLSSAEEHNFDAFRWVIPLLELWHTKWTDLSRTVRGHWGSTDDPASLATAAEETDFPTPTDMRKVDFYDGSHLVNLALDAHILNCWE</sequence>
<comment type="caution">
    <text evidence="3">The sequence shown here is derived from an EMBL/GenBank/DDBJ whole genome shotgun (WGS) entry which is preliminary data.</text>
</comment>
<organism evidence="3 4">
    <name type="scientific">Gymnopilus dilepis</name>
    <dbReference type="NCBI Taxonomy" id="231916"/>
    <lineage>
        <taxon>Eukaryota</taxon>
        <taxon>Fungi</taxon>
        <taxon>Dikarya</taxon>
        <taxon>Basidiomycota</taxon>
        <taxon>Agaricomycotina</taxon>
        <taxon>Agaricomycetes</taxon>
        <taxon>Agaricomycetidae</taxon>
        <taxon>Agaricales</taxon>
        <taxon>Agaricineae</taxon>
        <taxon>Hymenogastraceae</taxon>
        <taxon>Gymnopilus</taxon>
    </lineage>
</organism>
<dbReference type="EMBL" id="NHYE01001423">
    <property type="protein sequence ID" value="PPQ95548.1"/>
    <property type="molecule type" value="Genomic_DNA"/>
</dbReference>